<comment type="catalytic activity">
    <reaction evidence="2">
        <text>Hydrolysis of proteins in presence of ATP.</text>
        <dbReference type="EC" id="3.4.21.53"/>
    </reaction>
</comment>
<dbReference type="PANTHER" id="PTHR10046">
    <property type="entry name" value="ATP DEPENDENT LON PROTEASE FAMILY MEMBER"/>
    <property type="match status" value="1"/>
</dbReference>
<keyword evidence="2" id="KW-0720">Serine protease</keyword>
<dbReference type="GO" id="GO:0004252">
    <property type="term" value="F:serine-type endopeptidase activity"/>
    <property type="evidence" value="ECO:0007669"/>
    <property type="project" value="UniProtKB-UniRule"/>
</dbReference>
<dbReference type="EC" id="3.4.21.53" evidence="2"/>
<evidence type="ECO:0000256" key="2">
    <source>
        <dbReference type="PROSITE-ProRule" id="PRU01122"/>
    </source>
</evidence>
<dbReference type="Gene3D" id="3.30.230.10">
    <property type="match status" value="1"/>
</dbReference>
<evidence type="ECO:0000259" key="4">
    <source>
        <dbReference type="PROSITE" id="PS51786"/>
    </source>
</evidence>
<organism evidence="5 6">
    <name type="scientific">Wenzhouxiangella sediminis</name>
    <dbReference type="NCBI Taxonomy" id="1792836"/>
    <lineage>
        <taxon>Bacteria</taxon>
        <taxon>Pseudomonadati</taxon>
        <taxon>Pseudomonadota</taxon>
        <taxon>Gammaproteobacteria</taxon>
        <taxon>Chromatiales</taxon>
        <taxon>Wenzhouxiangellaceae</taxon>
        <taxon>Wenzhouxiangella</taxon>
    </lineage>
</organism>
<feature type="domain" description="Lon proteolytic" evidence="4">
    <location>
        <begin position="556"/>
        <end position="751"/>
    </location>
</feature>
<dbReference type="AlphaFoldDB" id="A0A3E1KAP4"/>
<evidence type="ECO:0000256" key="3">
    <source>
        <dbReference type="SAM" id="Coils"/>
    </source>
</evidence>
<dbReference type="Pfam" id="PF13654">
    <property type="entry name" value="AAA_32"/>
    <property type="match status" value="1"/>
</dbReference>
<dbReference type="SUPFAM" id="SSF54211">
    <property type="entry name" value="Ribosomal protein S5 domain 2-like"/>
    <property type="match status" value="1"/>
</dbReference>
<dbReference type="InterPro" id="IPR027065">
    <property type="entry name" value="Lon_Prtase"/>
</dbReference>
<dbReference type="OrthoDB" id="9758568at2"/>
<evidence type="ECO:0000256" key="1">
    <source>
        <dbReference type="ARBA" id="ARBA00022670"/>
    </source>
</evidence>
<dbReference type="Pfam" id="PF20437">
    <property type="entry name" value="LonC_helical"/>
    <property type="match status" value="1"/>
</dbReference>
<proteinExistence type="inferred from homology"/>
<reference evidence="5 6" key="1">
    <citation type="submission" date="2018-08" db="EMBL/GenBank/DDBJ databases">
        <title>Wenzhouxiangella salilacus sp. nov., a novel bacterium isolated from a saline lake in Xinjiang Province, China.</title>
        <authorList>
            <person name="Han S."/>
        </authorList>
    </citation>
    <scope>NUCLEOTIDE SEQUENCE [LARGE SCALE GENOMIC DNA]</scope>
    <source>
        <strain evidence="5 6">XDB06</strain>
    </source>
</reference>
<feature type="active site" evidence="2">
    <location>
        <position position="646"/>
    </location>
</feature>
<dbReference type="PROSITE" id="PS51786">
    <property type="entry name" value="LON_PROTEOLYTIC"/>
    <property type="match status" value="1"/>
</dbReference>
<dbReference type="InterPro" id="IPR027417">
    <property type="entry name" value="P-loop_NTPase"/>
</dbReference>
<dbReference type="EMBL" id="QUZK01000021">
    <property type="protein sequence ID" value="RFF31389.1"/>
    <property type="molecule type" value="Genomic_DNA"/>
</dbReference>
<dbReference type="InterPro" id="IPR041699">
    <property type="entry name" value="AAA_32"/>
</dbReference>
<evidence type="ECO:0000313" key="5">
    <source>
        <dbReference type="EMBL" id="RFF31389.1"/>
    </source>
</evidence>
<dbReference type="GO" id="GO:0005524">
    <property type="term" value="F:ATP binding"/>
    <property type="evidence" value="ECO:0007669"/>
    <property type="project" value="InterPro"/>
</dbReference>
<dbReference type="Proteomes" id="UP000260351">
    <property type="component" value="Unassembled WGS sequence"/>
</dbReference>
<dbReference type="Pfam" id="PF20436">
    <property type="entry name" value="LonB_AAA-LID"/>
    <property type="match status" value="1"/>
</dbReference>
<feature type="coiled-coil region" evidence="3">
    <location>
        <begin position="202"/>
        <end position="240"/>
    </location>
</feature>
<protein>
    <recommendedName>
        <fullName evidence="2">endopeptidase La</fullName>
        <ecNumber evidence="2">3.4.21.53</ecNumber>
    </recommendedName>
</protein>
<dbReference type="GO" id="GO:0030163">
    <property type="term" value="P:protein catabolic process"/>
    <property type="evidence" value="ECO:0007669"/>
    <property type="project" value="InterPro"/>
</dbReference>
<dbReference type="PRINTS" id="PR00830">
    <property type="entry name" value="ENDOLAPTASE"/>
</dbReference>
<dbReference type="InterPro" id="IPR008269">
    <property type="entry name" value="Lon_proteolytic"/>
</dbReference>
<dbReference type="InterPro" id="IPR046843">
    <property type="entry name" value="LonB_AAA-LID"/>
</dbReference>
<comment type="similarity">
    <text evidence="2">Belongs to the peptidase S16 family.</text>
</comment>
<feature type="active site" evidence="2">
    <location>
        <position position="689"/>
    </location>
</feature>
<gene>
    <name evidence="5" type="ORF">DZC52_04835</name>
</gene>
<keyword evidence="1 2" id="KW-0645">Protease</keyword>
<dbReference type="InterPro" id="IPR014721">
    <property type="entry name" value="Ribsml_uS5_D2-typ_fold_subgr"/>
</dbReference>
<keyword evidence="3" id="KW-0175">Coiled coil</keyword>
<keyword evidence="2" id="KW-0378">Hydrolase</keyword>
<dbReference type="Pfam" id="PF05362">
    <property type="entry name" value="Lon_C"/>
    <property type="match status" value="1"/>
</dbReference>
<dbReference type="InterPro" id="IPR046844">
    <property type="entry name" value="Lon-like_helical"/>
</dbReference>
<dbReference type="GO" id="GO:0006508">
    <property type="term" value="P:proteolysis"/>
    <property type="evidence" value="ECO:0007669"/>
    <property type="project" value="UniProtKB-KW"/>
</dbReference>
<evidence type="ECO:0000313" key="6">
    <source>
        <dbReference type="Proteomes" id="UP000260351"/>
    </source>
</evidence>
<keyword evidence="6" id="KW-1185">Reference proteome</keyword>
<dbReference type="RefSeq" id="WP_116649995.1">
    <property type="nucleotide sequence ID" value="NZ_QUZK01000021.1"/>
</dbReference>
<dbReference type="SUPFAM" id="SSF52540">
    <property type="entry name" value="P-loop containing nucleoside triphosphate hydrolases"/>
    <property type="match status" value="1"/>
</dbReference>
<sequence length="799" mass="88765">MVGIKPLGVDQVYRRCPEESLDFETTDSLEPLGDPVGQERVLQAMRFGTGIRNHGFNLFVLGPRGVDRHALVRRFLEKRAADEHTPPDLCYVYNFSEPDSPRAISLSAGDGRRLRRDMDGFVEELRTGVAAVFESEEYQSRMQDIQDEFEQRQQKGLSEIGEEASESDIALISTPGGFTLAPMRDGEVLEPDEYEKLPDDERKKIEDKVAELQKKLQQEIQRIPALRKELRNRVRELNEEMILFALGGPIRELKDHWSHEPDVTSYLDAAREHVVENAEALRGRRGSGPPEELLERFRVNLLVDNAEAEGAPVIYEDLPTHHHLVGWIEHQIRNGALYTDVSMIRPGALHRANGGYLILDARRVLSHPMAWESLKRVLFSGDVRIESLERLYGLVSTTSLQPGNIPVSVKVVLVGERLLYYLLAHYDPDFLELFKVEADFEDDIDRNEENHTLYARMLASLAKRTETPPLDRSGVARMIEHASRLADDQRKLTADDRVLRDVLTEAGYWAGEANSGVVTEEHVQRAIDERSERAGRLRKASLEQIDRGTVMVSTSGEAVAQINGLSVIQLGDFRFGRPSRITATARPGNGRVVDIEREVELGGPIHSKGVLILSRFIASRYAPESELSLSGSVVFEQSYGGVDGDSASLAETCVLLSAIAGLPLKQSLAVTGSVNQHGRVQAVGGISEKVEGFFDVCRQAGELDGHGVILPAANVEHLMVKPAVRDAVADGSFRIYPVESVDDAIELLTGTIAGELDAAGDYPEGSFNRSVAERLQYFARIARRSRDKGASRESDEEDA</sequence>
<comment type="caution">
    <text evidence="5">The sequence shown here is derived from an EMBL/GenBank/DDBJ whole genome shotgun (WGS) entry which is preliminary data.</text>
</comment>
<dbReference type="GO" id="GO:0004176">
    <property type="term" value="F:ATP-dependent peptidase activity"/>
    <property type="evidence" value="ECO:0007669"/>
    <property type="project" value="UniProtKB-UniRule"/>
</dbReference>
<dbReference type="Gene3D" id="3.40.50.300">
    <property type="entry name" value="P-loop containing nucleotide triphosphate hydrolases"/>
    <property type="match status" value="2"/>
</dbReference>
<name>A0A3E1KAP4_9GAMM</name>
<dbReference type="Gene3D" id="1.10.8.60">
    <property type="match status" value="1"/>
</dbReference>
<dbReference type="InterPro" id="IPR020568">
    <property type="entry name" value="Ribosomal_Su5_D2-typ_SF"/>
</dbReference>
<accession>A0A3E1KAP4</accession>